<gene>
    <name evidence="1" type="ORF">LV75_006676</name>
</gene>
<evidence type="ECO:0000313" key="2">
    <source>
        <dbReference type="Proteomes" id="UP001205185"/>
    </source>
</evidence>
<sequence>MATAEALGNAFLSAFEKLGIDPEMARRGVSEYATVESWINSQTAQAALVGGAASAVPGVHHAGVFVDAAVLIHKMAIMTWGIGYKVGAGVDGKLDLANTLALWSGAVDEDVLVVAGLAAVAVVGAAASGGGTAFAYAVAAKIAGKVAGAGAAAAATKLGAKGAAKGVGMIAGKLASTTMSHVAPHLGAKMAAKLATKHVTGWIPVVGAVTAGGINVWVMKRLADSATAYYRAKARYS</sequence>
<comment type="caution">
    <text evidence="1">The sequence shown here is derived from an EMBL/GenBank/DDBJ whole genome shotgun (WGS) entry which is preliminary data.</text>
</comment>
<evidence type="ECO:0008006" key="3">
    <source>
        <dbReference type="Google" id="ProtNLM"/>
    </source>
</evidence>
<reference evidence="1 2" key="1">
    <citation type="submission" date="2022-06" db="EMBL/GenBank/DDBJ databases">
        <title>Genomic Encyclopedia of Archaeal and Bacterial Type Strains, Phase II (KMG-II): from individual species to whole genera.</title>
        <authorList>
            <person name="Goeker M."/>
        </authorList>
    </citation>
    <scope>NUCLEOTIDE SEQUENCE [LARGE SCALE GENOMIC DNA]</scope>
    <source>
        <strain evidence="1 2">DSM 44255</strain>
    </source>
</reference>
<dbReference type="Proteomes" id="UP001205185">
    <property type="component" value="Unassembled WGS sequence"/>
</dbReference>
<dbReference type="RefSeq" id="WP_253891405.1">
    <property type="nucleotide sequence ID" value="NZ_BAAAVB010000023.1"/>
</dbReference>
<evidence type="ECO:0000313" key="1">
    <source>
        <dbReference type="EMBL" id="MCP2274142.1"/>
    </source>
</evidence>
<proteinExistence type="predicted"/>
<protein>
    <recommendedName>
        <fullName evidence="3">EcsC family protein</fullName>
    </recommendedName>
</protein>
<dbReference type="EMBL" id="JAMTCO010000021">
    <property type="protein sequence ID" value="MCP2274142.1"/>
    <property type="molecule type" value="Genomic_DNA"/>
</dbReference>
<accession>A0ABT1INA1</accession>
<name>A0ABT1INA1_9PSEU</name>
<organism evidence="1 2">
    <name type="scientific">Actinokineospora diospyrosa</name>
    <dbReference type="NCBI Taxonomy" id="103728"/>
    <lineage>
        <taxon>Bacteria</taxon>
        <taxon>Bacillati</taxon>
        <taxon>Actinomycetota</taxon>
        <taxon>Actinomycetes</taxon>
        <taxon>Pseudonocardiales</taxon>
        <taxon>Pseudonocardiaceae</taxon>
        <taxon>Actinokineospora</taxon>
    </lineage>
</organism>
<keyword evidence="2" id="KW-1185">Reference proteome</keyword>